<name>A0A6A4PGR1_LUPAL</name>
<protein>
    <submittedName>
        <fullName evidence="1">Uncharacterized protein</fullName>
    </submittedName>
</protein>
<evidence type="ECO:0000313" key="2">
    <source>
        <dbReference type="Proteomes" id="UP000447434"/>
    </source>
</evidence>
<reference evidence="2" key="1">
    <citation type="journal article" date="2020" name="Nat. Commun.">
        <title>Genome sequence of the cluster root forming white lupin.</title>
        <authorList>
            <person name="Hufnagel B."/>
            <person name="Marques A."/>
            <person name="Soriano A."/>
            <person name="Marques L."/>
            <person name="Divol F."/>
            <person name="Doumas P."/>
            <person name="Sallet E."/>
            <person name="Mancinotti D."/>
            <person name="Carrere S."/>
            <person name="Marande W."/>
            <person name="Arribat S."/>
            <person name="Keller J."/>
            <person name="Huneau C."/>
            <person name="Blein T."/>
            <person name="Aime D."/>
            <person name="Laguerre M."/>
            <person name="Taylor J."/>
            <person name="Schubert V."/>
            <person name="Nelson M."/>
            <person name="Geu-Flores F."/>
            <person name="Crespi M."/>
            <person name="Gallardo-Guerrero K."/>
            <person name="Delaux P.-M."/>
            <person name="Salse J."/>
            <person name="Berges H."/>
            <person name="Guyot R."/>
            <person name="Gouzy J."/>
            <person name="Peret B."/>
        </authorList>
    </citation>
    <scope>NUCLEOTIDE SEQUENCE [LARGE SCALE GENOMIC DNA]</scope>
    <source>
        <strain evidence="2">cv. Amiga</strain>
    </source>
</reference>
<keyword evidence="2" id="KW-1185">Reference proteome</keyword>
<organism evidence="1 2">
    <name type="scientific">Lupinus albus</name>
    <name type="common">White lupine</name>
    <name type="synonym">Lupinus termis</name>
    <dbReference type="NCBI Taxonomy" id="3870"/>
    <lineage>
        <taxon>Eukaryota</taxon>
        <taxon>Viridiplantae</taxon>
        <taxon>Streptophyta</taxon>
        <taxon>Embryophyta</taxon>
        <taxon>Tracheophyta</taxon>
        <taxon>Spermatophyta</taxon>
        <taxon>Magnoliopsida</taxon>
        <taxon>eudicotyledons</taxon>
        <taxon>Gunneridae</taxon>
        <taxon>Pentapetalae</taxon>
        <taxon>rosids</taxon>
        <taxon>fabids</taxon>
        <taxon>Fabales</taxon>
        <taxon>Fabaceae</taxon>
        <taxon>Papilionoideae</taxon>
        <taxon>50 kb inversion clade</taxon>
        <taxon>genistoids sensu lato</taxon>
        <taxon>core genistoids</taxon>
        <taxon>Genisteae</taxon>
        <taxon>Lupinus</taxon>
    </lineage>
</organism>
<dbReference type="FunFam" id="3.90.550.50:FF:000006">
    <property type="entry name" value="Fringe-related protein-like"/>
    <property type="match status" value="1"/>
</dbReference>
<comment type="caution">
    <text evidence="1">The sequence shown here is derived from an EMBL/GenBank/DDBJ whole genome shotgun (WGS) entry which is preliminary data.</text>
</comment>
<dbReference type="Gene3D" id="3.90.550.50">
    <property type="match status" value="1"/>
</dbReference>
<evidence type="ECO:0000313" key="1">
    <source>
        <dbReference type="EMBL" id="KAE9600703.1"/>
    </source>
</evidence>
<gene>
    <name evidence="1" type="ORF">Lalb_Chr14g0375701</name>
</gene>
<dbReference type="Pfam" id="PF04646">
    <property type="entry name" value="DUF604"/>
    <property type="match status" value="1"/>
</dbReference>
<sequence length="469" mass="53855">MNMKLYTNPFQSKPQIKFIFISFSFCTLFICILMAVKPTTKFLDVKSSVEDVSTPITVEHLVFGFGSGLSVWPRRKDFARLYWNPNKMRGCVFVGSLPKSKDNDTSIPPLCLSSNTSQFLYTWGPNGHLSANRMTRLIKDIVGMNYSDVRWYVFGDDDTVFFPENLVKTLSKYDHRHWYYIGATSESFLQSQYFSFGMAFGGGGFAISSSLAKVLAKVIDSCIERYHYLYGSDARIYSCIAELGVRLTHEPGFHQVDMRGNTFGLLATHPTTLVLGLHHVEQVSPIFPKMTNIKAMEHLFKAANVDSQRILQQTICYYKELTWTISVSWGYVIQIFPYNMPLPEVIRVPRTFVPWTSTGNIMDSAYNFDTSPIHRDPCHRPILFYLDTVSSGIDGIITTYKKSVRNCSNHMPSLKKLEQIKVFTKKLDLDINQLRNMRRHCCDISPSDAMNQMDVRIRECRDEELIFMK</sequence>
<dbReference type="OrthoDB" id="421979at2759"/>
<dbReference type="Proteomes" id="UP000447434">
    <property type="component" value="Chromosome 14"/>
</dbReference>
<accession>A0A6A4PGR1</accession>
<proteinExistence type="predicted"/>
<dbReference type="InterPro" id="IPR006740">
    <property type="entry name" value="DUF604"/>
</dbReference>
<dbReference type="EMBL" id="WOCE01000014">
    <property type="protein sequence ID" value="KAE9600703.1"/>
    <property type="molecule type" value="Genomic_DNA"/>
</dbReference>
<dbReference type="AlphaFoldDB" id="A0A6A4PGR1"/>
<dbReference type="PANTHER" id="PTHR10811">
    <property type="entry name" value="FRINGE-RELATED"/>
    <property type="match status" value="1"/>
</dbReference>